<evidence type="ECO:0000313" key="1">
    <source>
        <dbReference type="EMBL" id="QTA86599.1"/>
    </source>
</evidence>
<dbReference type="EMBL" id="CP061800">
    <property type="protein sequence ID" value="QTA86599.1"/>
    <property type="molecule type" value="Genomic_DNA"/>
</dbReference>
<name>A0A975BJ10_9BACT</name>
<gene>
    <name evidence="1" type="ORF">dnm_026230</name>
</gene>
<sequence>MPNLQFGKVSRWEVSVNCSIGIDKSQAFQADLSIRPKRFKDIFHLLKI</sequence>
<dbReference type="AlphaFoldDB" id="A0A975BJ10"/>
<reference evidence="1" key="1">
    <citation type="journal article" date="2021" name="Microb. Physiol.">
        <title>Proteogenomic Insights into the Physiology of Marine, Sulfate-Reducing, Filamentous Desulfonema limicola and Desulfonema magnum.</title>
        <authorList>
            <person name="Schnaars V."/>
            <person name="Wohlbrand L."/>
            <person name="Scheve S."/>
            <person name="Hinrichs C."/>
            <person name="Reinhardt R."/>
            <person name="Rabus R."/>
        </authorList>
    </citation>
    <scope>NUCLEOTIDE SEQUENCE</scope>
    <source>
        <strain evidence="1">4be13</strain>
    </source>
</reference>
<evidence type="ECO:0000313" key="2">
    <source>
        <dbReference type="Proteomes" id="UP000663722"/>
    </source>
</evidence>
<protein>
    <submittedName>
        <fullName evidence="1">Uncharacterized protein</fullName>
    </submittedName>
</protein>
<dbReference type="KEGG" id="dmm:dnm_026230"/>
<proteinExistence type="predicted"/>
<dbReference type="Proteomes" id="UP000663722">
    <property type="component" value="Chromosome"/>
</dbReference>
<keyword evidence="2" id="KW-1185">Reference proteome</keyword>
<organism evidence="1 2">
    <name type="scientific">Desulfonema magnum</name>
    <dbReference type="NCBI Taxonomy" id="45655"/>
    <lineage>
        <taxon>Bacteria</taxon>
        <taxon>Pseudomonadati</taxon>
        <taxon>Thermodesulfobacteriota</taxon>
        <taxon>Desulfobacteria</taxon>
        <taxon>Desulfobacterales</taxon>
        <taxon>Desulfococcaceae</taxon>
        <taxon>Desulfonema</taxon>
    </lineage>
</organism>
<accession>A0A975BJ10</accession>